<dbReference type="Proteomes" id="UP001140096">
    <property type="component" value="Unassembled WGS sequence"/>
</dbReference>
<comment type="caution">
    <text evidence="1">The sequence shown here is derived from an EMBL/GenBank/DDBJ whole genome shotgun (WGS) entry which is preliminary data.</text>
</comment>
<dbReference type="EMBL" id="JANBUP010004285">
    <property type="protein sequence ID" value="KAJ2794434.1"/>
    <property type="molecule type" value="Genomic_DNA"/>
</dbReference>
<accession>A0ACC1KSV1</accession>
<gene>
    <name evidence="1" type="ORF">H4S07_006760</name>
</gene>
<protein>
    <submittedName>
        <fullName evidence="1">Uncharacterized protein</fullName>
    </submittedName>
</protein>
<organism evidence="1 2">
    <name type="scientific">Coemansia furcata</name>
    <dbReference type="NCBI Taxonomy" id="417177"/>
    <lineage>
        <taxon>Eukaryota</taxon>
        <taxon>Fungi</taxon>
        <taxon>Fungi incertae sedis</taxon>
        <taxon>Zoopagomycota</taxon>
        <taxon>Kickxellomycotina</taxon>
        <taxon>Kickxellomycetes</taxon>
        <taxon>Kickxellales</taxon>
        <taxon>Kickxellaceae</taxon>
        <taxon>Coemansia</taxon>
    </lineage>
</organism>
<reference evidence="1" key="1">
    <citation type="submission" date="2022-07" db="EMBL/GenBank/DDBJ databases">
        <title>Phylogenomic reconstructions and comparative analyses of Kickxellomycotina fungi.</title>
        <authorList>
            <person name="Reynolds N.K."/>
            <person name="Stajich J.E."/>
            <person name="Barry K."/>
            <person name="Grigoriev I.V."/>
            <person name="Crous P."/>
            <person name="Smith M.E."/>
        </authorList>
    </citation>
    <scope>NUCLEOTIDE SEQUENCE</scope>
    <source>
        <strain evidence="1">CBS 102833</strain>
    </source>
</reference>
<evidence type="ECO:0000313" key="1">
    <source>
        <dbReference type="EMBL" id="KAJ2794434.1"/>
    </source>
</evidence>
<feature type="non-terminal residue" evidence="1">
    <location>
        <position position="75"/>
    </location>
</feature>
<name>A0ACC1KSV1_9FUNG</name>
<proteinExistence type="predicted"/>
<sequence length="75" mass="7897">MSYGYRGAPSQQGGYGGPPPPQQGGYGRPPPPQQQQPGGYGRPPPPQNQGAGYGNAGPQQGGNIQQLQYWFRAVD</sequence>
<evidence type="ECO:0000313" key="2">
    <source>
        <dbReference type="Proteomes" id="UP001140096"/>
    </source>
</evidence>
<keyword evidence="2" id="KW-1185">Reference proteome</keyword>